<keyword evidence="3" id="KW-0813">Transport</keyword>
<reference evidence="10 11" key="1">
    <citation type="submission" date="2016-05" db="EMBL/GenBank/DDBJ databases">
        <title>Comparative genomics of biotechnologically important yeasts.</title>
        <authorList>
            <consortium name="DOE Joint Genome Institute"/>
            <person name="Riley R."/>
            <person name="Haridas S."/>
            <person name="Wolfe K.H."/>
            <person name="Lopes M.R."/>
            <person name="Hittinger C.T."/>
            <person name="Goker M."/>
            <person name="Salamov A."/>
            <person name="Wisecaver J."/>
            <person name="Long T.M."/>
            <person name="Aerts A.L."/>
            <person name="Barry K."/>
            <person name="Choi C."/>
            <person name="Clum A."/>
            <person name="Coughlan A.Y."/>
            <person name="Deshpande S."/>
            <person name="Douglass A.P."/>
            <person name="Hanson S.J."/>
            <person name="Klenk H.-P."/>
            <person name="LaButti K."/>
            <person name="Lapidus A."/>
            <person name="Lindquist E."/>
            <person name="Lipzen A."/>
            <person name="Meier-kolthoff J.P."/>
            <person name="Ohm R.A."/>
            <person name="Otillar R.P."/>
            <person name="Pangilinan J."/>
            <person name="Peng Y."/>
            <person name="Rokas A."/>
            <person name="Rosa C.A."/>
            <person name="Scheuner C."/>
            <person name="Sibirny A.A."/>
            <person name="Slot J.C."/>
            <person name="Stielow J.B."/>
            <person name="Sun H."/>
            <person name="Kurtzman C.P."/>
            <person name="Blackwell M."/>
            <person name="Grigoriev I.V."/>
            <person name="Jeffries T.W."/>
        </authorList>
    </citation>
    <scope>NUCLEOTIDE SEQUENCE [LARGE SCALE GENOMIC DNA]</scope>
    <source>
        <strain evidence="10 11">NRRL YB-4993</strain>
    </source>
</reference>
<keyword evidence="4 9" id="KW-0812">Transmembrane</keyword>
<evidence type="ECO:0000256" key="8">
    <source>
        <dbReference type="ARBA" id="ARBA00023136"/>
    </source>
</evidence>
<feature type="transmembrane region" description="Helical" evidence="9">
    <location>
        <begin position="129"/>
        <end position="147"/>
    </location>
</feature>
<gene>
    <name evidence="10" type="ORF">METBIDRAFT_11525</name>
</gene>
<dbReference type="GO" id="GO:0015031">
    <property type="term" value="P:protein transport"/>
    <property type="evidence" value="ECO:0007669"/>
    <property type="project" value="UniProtKB-KW"/>
</dbReference>
<feature type="transmembrane region" description="Helical" evidence="9">
    <location>
        <begin position="262"/>
        <end position="279"/>
    </location>
</feature>
<accession>A0A1A0H9W3</accession>
<evidence type="ECO:0000256" key="5">
    <source>
        <dbReference type="ARBA" id="ARBA00022856"/>
    </source>
</evidence>
<evidence type="ECO:0000256" key="7">
    <source>
        <dbReference type="ARBA" id="ARBA00022989"/>
    </source>
</evidence>
<evidence type="ECO:0000256" key="6">
    <source>
        <dbReference type="ARBA" id="ARBA00022927"/>
    </source>
</evidence>
<dbReference type="InterPro" id="IPR004813">
    <property type="entry name" value="OPT"/>
</dbReference>
<dbReference type="GeneID" id="30026987"/>
<dbReference type="InterPro" id="IPR004648">
    <property type="entry name" value="Oligpept_transpt"/>
</dbReference>
<evidence type="ECO:0000313" key="10">
    <source>
        <dbReference type="EMBL" id="OBA20919.1"/>
    </source>
</evidence>
<feature type="transmembrane region" description="Helical" evidence="9">
    <location>
        <begin position="12"/>
        <end position="32"/>
    </location>
</feature>
<dbReference type="AlphaFoldDB" id="A0A1A0H9W3"/>
<proteinExistence type="inferred from homology"/>
<evidence type="ECO:0000256" key="4">
    <source>
        <dbReference type="ARBA" id="ARBA00022692"/>
    </source>
</evidence>
<dbReference type="Proteomes" id="UP000092555">
    <property type="component" value="Unassembled WGS sequence"/>
</dbReference>
<feature type="transmembrane region" description="Helical" evidence="9">
    <location>
        <begin position="44"/>
        <end position="68"/>
    </location>
</feature>
<dbReference type="PANTHER" id="PTHR22601">
    <property type="entry name" value="ISP4 LIKE PROTEIN"/>
    <property type="match status" value="1"/>
</dbReference>
<evidence type="ECO:0000313" key="11">
    <source>
        <dbReference type="Proteomes" id="UP000092555"/>
    </source>
</evidence>
<dbReference type="GO" id="GO:0035673">
    <property type="term" value="F:oligopeptide transmembrane transporter activity"/>
    <property type="evidence" value="ECO:0007669"/>
    <property type="project" value="InterPro"/>
</dbReference>
<evidence type="ECO:0000256" key="1">
    <source>
        <dbReference type="ARBA" id="ARBA00004141"/>
    </source>
</evidence>
<dbReference type="GO" id="GO:0016020">
    <property type="term" value="C:membrane"/>
    <property type="evidence" value="ECO:0007669"/>
    <property type="project" value="UniProtKB-SubCell"/>
</dbReference>
<evidence type="ECO:0000256" key="9">
    <source>
        <dbReference type="SAM" id="Phobius"/>
    </source>
</evidence>
<keyword evidence="5" id="KW-0571">Peptide transport</keyword>
<keyword evidence="7 9" id="KW-1133">Transmembrane helix</keyword>
<comment type="subcellular location">
    <subcellularLocation>
        <location evidence="1">Membrane</location>
        <topology evidence="1">Multi-pass membrane protein</topology>
    </subcellularLocation>
</comment>
<comment type="caution">
    <text evidence="10">The sequence shown here is derived from an EMBL/GenBank/DDBJ whole genome shotgun (WGS) entry which is preliminary data.</text>
</comment>
<feature type="transmembrane region" description="Helical" evidence="9">
    <location>
        <begin position="88"/>
        <end position="108"/>
    </location>
</feature>
<evidence type="ECO:0000256" key="3">
    <source>
        <dbReference type="ARBA" id="ARBA00022448"/>
    </source>
</evidence>
<feature type="transmembrane region" description="Helical" evidence="9">
    <location>
        <begin position="409"/>
        <end position="424"/>
    </location>
</feature>
<name>A0A1A0H9W3_9ASCO</name>
<sequence>MDMFYGVEWADWGYQILLIFCTQFMGFGFAGIMRKFAVYPTRALWPSILPTLALNKALLQTSFLYFWLPNYLFEALSYFNWMTWKSPNNATLAVVTGSIGGLALNPLTTFDWNIIDFNGALTIPFFSQVNQYTGSILAFFCILGLWYSNYKWTGYLPINSNSLFTNTGEVYSVSSILNSDNLIDQAKYESYSPPFYTAANMVVYGAFFAIYPFTILYMGLTHWTHNKFAIGGLYSAIRNFKRSTYEGYHDAYSKSMRKYKEVPEWCFFIVLVISIVFAILPWDTISMGKLRITSQIRKWLTTCFISLAVINFNITNIKDYCDPNQSQRFTCPSARTFYSASVIWGVIGPERVFSHLYPILKWCFLIGFLLAPLMFLIKKYFSKYQAVRYFEPVLVIGGFLIYAPYNLSYFTPGVIASFFFMHVIRNRYINWFKKYVFLLSGSLNAGLAFSSIIIFFAVQYNEKYIDWWGNNVPYAGLDASSFSNLDASTAPDGYFDPRKGNYP</sequence>
<dbReference type="EMBL" id="LXTC01000003">
    <property type="protein sequence ID" value="OBA20919.1"/>
    <property type="molecule type" value="Genomic_DNA"/>
</dbReference>
<keyword evidence="6" id="KW-0653">Protein transport</keyword>
<feature type="transmembrane region" description="Helical" evidence="9">
    <location>
        <begin position="201"/>
        <end position="220"/>
    </location>
</feature>
<keyword evidence="11" id="KW-1185">Reference proteome</keyword>
<keyword evidence="8 9" id="KW-0472">Membrane</keyword>
<feature type="transmembrane region" description="Helical" evidence="9">
    <location>
        <begin position="359"/>
        <end position="377"/>
    </location>
</feature>
<dbReference type="OrthoDB" id="9986677at2759"/>
<comment type="similarity">
    <text evidence="2">Belongs to the oligopeptide OPT transporter family.</text>
</comment>
<dbReference type="RefSeq" id="XP_018711429.1">
    <property type="nucleotide sequence ID" value="XM_018854011.1"/>
</dbReference>
<feature type="transmembrane region" description="Helical" evidence="9">
    <location>
        <begin position="436"/>
        <end position="458"/>
    </location>
</feature>
<evidence type="ECO:0000256" key="2">
    <source>
        <dbReference type="ARBA" id="ARBA00008807"/>
    </source>
</evidence>
<protein>
    <submittedName>
        <fullName evidence="10">OPT superfamily oligopeptide transporter</fullName>
    </submittedName>
</protein>
<dbReference type="Pfam" id="PF03169">
    <property type="entry name" value="OPT"/>
    <property type="match status" value="2"/>
</dbReference>
<organism evidence="10 11">
    <name type="scientific">Metschnikowia bicuspidata var. bicuspidata NRRL YB-4993</name>
    <dbReference type="NCBI Taxonomy" id="869754"/>
    <lineage>
        <taxon>Eukaryota</taxon>
        <taxon>Fungi</taxon>
        <taxon>Dikarya</taxon>
        <taxon>Ascomycota</taxon>
        <taxon>Saccharomycotina</taxon>
        <taxon>Pichiomycetes</taxon>
        <taxon>Metschnikowiaceae</taxon>
        <taxon>Metschnikowia</taxon>
    </lineage>
</organism>